<keyword evidence="1" id="KW-1133">Transmembrane helix</keyword>
<evidence type="ECO:0000256" key="1">
    <source>
        <dbReference type="SAM" id="Phobius"/>
    </source>
</evidence>
<evidence type="ECO:0000313" key="3">
    <source>
        <dbReference type="Proteomes" id="UP000631670"/>
    </source>
</evidence>
<reference evidence="2 3" key="1">
    <citation type="submission" date="2020-10" db="EMBL/GenBank/DDBJ databases">
        <title>Sequencing the genomes of 1000 actinobacteria strains.</title>
        <authorList>
            <person name="Klenk H.-P."/>
        </authorList>
    </citation>
    <scope>NUCLEOTIDE SEQUENCE [LARGE SCALE GENOMIC DNA]</scope>
    <source>
        <strain evidence="2 3">DSM 44653</strain>
    </source>
</reference>
<dbReference type="RefSeq" id="WP_086861750.1">
    <property type="nucleotide sequence ID" value="NZ_JADBEG010000001.1"/>
</dbReference>
<accession>A0ABR9ICN1</accession>
<keyword evidence="1" id="KW-0812">Transmembrane</keyword>
<comment type="caution">
    <text evidence="2">The sequence shown here is derived from an EMBL/GenBank/DDBJ whole genome shotgun (WGS) entry which is preliminary data.</text>
</comment>
<evidence type="ECO:0000313" key="2">
    <source>
        <dbReference type="EMBL" id="MBE1500922.1"/>
    </source>
</evidence>
<name>A0ABR9ICN1_9PSEU</name>
<gene>
    <name evidence="2" type="ORF">H4696_008022</name>
</gene>
<keyword evidence="3" id="KW-1185">Reference proteome</keyword>
<protein>
    <submittedName>
        <fullName evidence="2">Uncharacterized protein</fullName>
    </submittedName>
</protein>
<dbReference type="Proteomes" id="UP000631670">
    <property type="component" value="Unassembled WGS sequence"/>
</dbReference>
<dbReference type="EMBL" id="JADBEG010000001">
    <property type="protein sequence ID" value="MBE1500922.1"/>
    <property type="molecule type" value="Genomic_DNA"/>
</dbReference>
<keyword evidence="1" id="KW-0472">Membrane</keyword>
<sequence>MTWLYVAAGLGVVFVLVLLFIGWMLAWDAWDRLRRRWYIYRSIAAADRRMFRESLRLSVEHWRQTKALLDAADRQRQARGR</sequence>
<organism evidence="2 3">
    <name type="scientific">Amycolatopsis lexingtonensis</name>
    <dbReference type="NCBI Taxonomy" id="218822"/>
    <lineage>
        <taxon>Bacteria</taxon>
        <taxon>Bacillati</taxon>
        <taxon>Actinomycetota</taxon>
        <taxon>Actinomycetes</taxon>
        <taxon>Pseudonocardiales</taxon>
        <taxon>Pseudonocardiaceae</taxon>
        <taxon>Amycolatopsis</taxon>
    </lineage>
</organism>
<proteinExistence type="predicted"/>
<feature type="transmembrane region" description="Helical" evidence="1">
    <location>
        <begin position="6"/>
        <end position="27"/>
    </location>
</feature>